<keyword evidence="3" id="KW-1185">Reference proteome</keyword>
<name>A0A2Z7D648_9LAMI</name>
<dbReference type="EMBL" id="KQ989075">
    <property type="protein sequence ID" value="KZV54895.1"/>
    <property type="molecule type" value="Genomic_DNA"/>
</dbReference>
<evidence type="ECO:0000256" key="1">
    <source>
        <dbReference type="SAM" id="MobiDB-lite"/>
    </source>
</evidence>
<organism evidence="2 3">
    <name type="scientific">Dorcoceras hygrometricum</name>
    <dbReference type="NCBI Taxonomy" id="472368"/>
    <lineage>
        <taxon>Eukaryota</taxon>
        <taxon>Viridiplantae</taxon>
        <taxon>Streptophyta</taxon>
        <taxon>Embryophyta</taxon>
        <taxon>Tracheophyta</taxon>
        <taxon>Spermatophyta</taxon>
        <taxon>Magnoliopsida</taxon>
        <taxon>eudicotyledons</taxon>
        <taxon>Gunneridae</taxon>
        <taxon>Pentapetalae</taxon>
        <taxon>asterids</taxon>
        <taxon>lamiids</taxon>
        <taxon>Lamiales</taxon>
        <taxon>Gesneriaceae</taxon>
        <taxon>Didymocarpoideae</taxon>
        <taxon>Trichosporeae</taxon>
        <taxon>Loxocarpinae</taxon>
        <taxon>Dorcoceras</taxon>
    </lineage>
</organism>
<accession>A0A2Z7D648</accession>
<evidence type="ECO:0008006" key="4">
    <source>
        <dbReference type="Google" id="ProtNLM"/>
    </source>
</evidence>
<dbReference type="Proteomes" id="UP000250235">
    <property type="component" value="Unassembled WGS sequence"/>
</dbReference>
<feature type="region of interest" description="Disordered" evidence="1">
    <location>
        <begin position="163"/>
        <end position="207"/>
    </location>
</feature>
<gene>
    <name evidence="2" type="ORF">F511_31318</name>
</gene>
<evidence type="ECO:0000313" key="2">
    <source>
        <dbReference type="EMBL" id="KZV54895.1"/>
    </source>
</evidence>
<dbReference type="AlphaFoldDB" id="A0A2Z7D648"/>
<protein>
    <recommendedName>
        <fullName evidence="4">Splicing factor 3B subunit 1-like</fullName>
    </recommendedName>
</protein>
<sequence length="504" mass="55549">MAMLNMFKALEASGLRGFLGCPSTLYERELEQFFDTAIVQECDITCAISGKYVEISESRFAGVLGLPTEGLTDISVVPKDLVYDARSIFSQSWAKGFAAQICVLLKGDPTVTLGDAMTFPQLKILSAKNVSTYVATNKTIDSRCEAVEPGMAKVAIVRKKSVSKKKSSPTDADDEPVEVVAEKAGSRKRPAITAAQPPNIKRKAPKRKLKLPQNYEDELVDKDADVGDVEKQSDEPTADVVVKEPAVETIAEKEIVTSGDDVDSIIQQILADTVQFETDMGESDILADTVQFETDMGESDVGGTAVGEQMVQRSDERESRIVGSETEQNQGTEIANIIQTADRTISDDESMTLEEHLLTIPDGSSLPSTTGEVTKIQFGKSISIRGFDEGDWYKANLPKIPADDKGKAPLQERDPIKGNPAKEIFSLIIADIELLLQLREIVIDEVHAFLDSFSLKRLAVLKLEEIYAKEERVLTWAQTDSTRVALQKKLYILTKYRELLLRKF</sequence>
<evidence type="ECO:0000313" key="3">
    <source>
        <dbReference type="Proteomes" id="UP000250235"/>
    </source>
</evidence>
<reference evidence="2 3" key="1">
    <citation type="journal article" date="2015" name="Proc. Natl. Acad. Sci. U.S.A.">
        <title>The resurrection genome of Boea hygrometrica: A blueprint for survival of dehydration.</title>
        <authorList>
            <person name="Xiao L."/>
            <person name="Yang G."/>
            <person name="Zhang L."/>
            <person name="Yang X."/>
            <person name="Zhao S."/>
            <person name="Ji Z."/>
            <person name="Zhou Q."/>
            <person name="Hu M."/>
            <person name="Wang Y."/>
            <person name="Chen M."/>
            <person name="Xu Y."/>
            <person name="Jin H."/>
            <person name="Xiao X."/>
            <person name="Hu G."/>
            <person name="Bao F."/>
            <person name="Hu Y."/>
            <person name="Wan P."/>
            <person name="Li L."/>
            <person name="Deng X."/>
            <person name="Kuang T."/>
            <person name="Xiang C."/>
            <person name="Zhu J.K."/>
            <person name="Oliver M.J."/>
            <person name="He Y."/>
        </authorList>
    </citation>
    <scope>NUCLEOTIDE SEQUENCE [LARGE SCALE GENOMIC DNA]</scope>
    <source>
        <strain evidence="3">cv. XS01</strain>
    </source>
</reference>
<proteinExistence type="predicted"/>